<keyword evidence="3" id="KW-0967">Endosome</keyword>
<dbReference type="InterPro" id="IPR001715">
    <property type="entry name" value="CH_dom"/>
</dbReference>
<evidence type="ECO:0008006" key="12">
    <source>
        <dbReference type="Google" id="ProtNLM"/>
    </source>
</evidence>
<evidence type="ECO:0000313" key="10">
    <source>
        <dbReference type="Ensembl" id="ENSSGRP00000083611.1"/>
    </source>
</evidence>
<protein>
    <recommendedName>
        <fullName evidence="12">EH domain binding protein 1 like 1</fullName>
    </recommendedName>
</protein>
<dbReference type="PANTHER" id="PTHR23167:SF91">
    <property type="entry name" value="EH DOMAIN-BINDING PROTEIN 1-LIKE PROTEIN 1"/>
    <property type="match status" value="1"/>
</dbReference>
<dbReference type="InterPro" id="IPR036872">
    <property type="entry name" value="CH_dom_sf"/>
</dbReference>
<keyword evidence="11" id="KW-1185">Reference proteome</keyword>
<accession>A0A672R4Y4</accession>
<dbReference type="AlphaFoldDB" id="A0A672R4Y4"/>
<reference evidence="10" key="1">
    <citation type="submission" date="2025-08" db="UniProtKB">
        <authorList>
            <consortium name="Ensembl"/>
        </authorList>
    </citation>
    <scope>IDENTIFICATION</scope>
</reference>
<dbReference type="SMART" id="SM00033">
    <property type="entry name" value="CH"/>
    <property type="match status" value="1"/>
</dbReference>
<evidence type="ECO:0000259" key="9">
    <source>
        <dbReference type="PROSITE" id="PS51848"/>
    </source>
</evidence>
<dbReference type="Pfam" id="PF00307">
    <property type="entry name" value="CH"/>
    <property type="match status" value="1"/>
</dbReference>
<dbReference type="FunFam" id="1.10.418.10:FF:000023">
    <property type="entry name" value="EH domain-binding protein 1 isoform X1"/>
    <property type="match status" value="1"/>
</dbReference>
<feature type="coiled-coil region" evidence="5">
    <location>
        <begin position="534"/>
        <end position="561"/>
    </location>
</feature>
<dbReference type="InterPro" id="IPR050540">
    <property type="entry name" value="F-actin_Monoox_Mical"/>
</dbReference>
<name>A0A672R4Y4_SINGR</name>
<organism evidence="10 11">
    <name type="scientific">Sinocyclocheilus grahami</name>
    <name type="common">Dianchi golden-line fish</name>
    <name type="synonym">Barbus grahami</name>
    <dbReference type="NCBI Taxonomy" id="75366"/>
    <lineage>
        <taxon>Eukaryota</taxon>
        <taxon>Metazoa</taxon>
        <taxon>Chordata</taxon>
        <taxon>Craniata</taxon>
        <taxon>Vertebrata</taxon>
        <taxon>Euteleostomi</taxon>
        <taxon>Actinopterygii</taxon>
        <taxon>Neopterygii</taxon>
        <taxon>Teleostei</taxon>
        <taxon>Ostariophysi</taxon>
        <taxon>Cypriniformes</taxon>
        <taxon>Cyprinidae</taxon>
        <taxon>Cyprininae</taxon>
        <taxon>Sinocyclocheilus</taxon>
    </lineage>
</organism>
<dbReference type="SUPFAM" id="SSF47576">
    <property type="entry name" value="Calponin-homology domain, CH-domain"/>
    <property type="match status" value="1"/>
</dbReference>
<dbReference type="PROSITE" id="PS50021">
    <property type="entry name" value="CH"/>
    <property type="match status" value="1"/>
</dbReference>
<evidence type="ECO:0000256" key="3">
    <source>
        <dbReference type="ARBA" id="ARBA00022753"/>
    </source>
</evidence>
<evidence type="ECO:0000259" key="8">
    <source>
        <dbReference type="PROSITE" id="PS51840"/>
    </source>
</evidence>
<evidence type="ECO:0000256" key="1">
    <source>
        <dbReference type="ARBA" id="ARBA00004177"/>
    </source>
</evidence>
<dbReference type="Pfam" id="PF12130">
    <property type="entry name" value="bMERB_dom"/>
    <property type="match status" value="1"/>
</dbReference>
<evidence type="ECO:0000256" key="6">
    <source>
        <dbReference type="SAM" id="MobiDB-lite"/>
    </source>
</evidence>
<dbReference type="PANTHER" id="PTHR23167">
    <property type="entry name" value="CALPONIN HOMOLOGY DOMAIN-CONTAINING PROTEIN DDB_G0272472-RELATED"/>
    <property type="match status" value="1"/>
</dbReference>
<dbReference type="InterPro" id="IPR019448">
    <property type="entry name" value="NT-C2"/>
</dbReference>
<evidence type="ECO:0000256" key="4">
    <source>
        <dbReference type="ARBA" id="ARBA00023054"/>
    </source>
</evidence>
<dbReference type="Gene3D" id="1.10.418.10">
    <property type="entry name" value="Calponin-like domain"/>
    <property type="match status" value="1"/>
</dbReference>
<evidence type="ECO:0000313" key="11">
    <source>
        <dbReference type="Proteomes" id="UP000472262"/>
    </source>
</evidence>
<keyword evidence="2" id="KW-0597">Phosphoprotein</keyword>
<dbReference type="PROSITE" id="PS51848">
    <property type="entry name" value="BMERB"/>
    <property type="match status" value="1"/>
</dbReference>
<dbReference type="Proteomes" id="UP000472262">
    <property type="component" value="Unassembled WGS sequence"/>
</dbReference>
<dbReference type="SMART" id="SM01203">
    <property type="entry name" value="DUF3585"/>
    <property type="match status" value="1"/>
</dbReference>
<feature type="domain" description="C2 NT-type" evidence="8">
    <location>
        <begin position="8"/>
        <end position="156"/>
    </location>
</feature>
<feature type="region of interest" description="Disordered" evidence="6">
    <location>
        <begin position="377"/>
        <end position="423"/>
    </location>
</feature>
<evidence type="ECO:0000256" key="5">
    <source>
        <dbReference type="SAM" id="Coils"/>
    </source>
</evidence>
<feature type="domain" description="Calponin-homology (CH)" evidence="7">
    <location>
        <begin position="212"/>
        <end position="317"/>
    </location>
</feature>
<dbReference type="Ensembl" id="ENSSGRT00000089051.1">
    <property type="protein sequence ID" value="ENSSGRP00000083611.1"/>
    <property type="gene ID" value="ENSSGRG00000042226.1"/>
</dbReference>
<dbReference type="GO" id="GO:0005768">
    <property type="term" value="C:endosome"/>
    <property type="evidence" value="ECO:0007669"/>
    <property type="project" value="UniProtKB-SubCell"/>
</dbReference>
<evidence type="ECO:0000256" key="2">
    <source>
        <dbReference type="ARBA" id="ARBA00022553"/>
    </source>
</evidence>
<comment type="subcellular location">
    <subcellularLocation>
        <location evidence="1">Endosome</location>
    </subcellularLocation>
</comment>
<sequence>MTSVWKRLQRAGKRASKFQFAASFQELTVECTKKQPDKLRVVWTRRNRRICSKLHGWQPGIKNPYRGTVVWQVPESVDITVTLFKDPNADEFEDKDWTFIIENETKGHRKVLASVDVNMKKYTSATPAQFDLALTLKPLSVKVLDATLKFTLSCVFLKEGKATDEDMQSLASLMSLKQSDIGNLDDFNDSDEEEDRRMSTAVKMATAIATLVNSSQSLLEWCQKVTQGYKGVRITNFSTSWRNGLAFCAILHHFHPDKVNYEMLDPYDIKRNNKKAFDGFAELGISRLIEPSDMVLLAVPDRLIVMTYLNQIRTYFTGQELSVIQIEKNSSESSYAVGEKREEADPEAAVRYCAERLQGSGITLETNGCFPEKEVKEGAGVLVPPPRTKRTQGPSQAGGSGSTQPPVAPPRTHTSKAFSHLKDADLVKKRRSKLRGESLDEPEPHEQQSGTEVNISTILYRIGEQNFDVSQYVLSEMQAVEAEQKQIDRRADIVERKLRRLMESGSDRVEEETLIQEWFTLVNKKNALIRRQDHLQLLQEEQDLERKFELLKIELQDLMAVEEWKKSQAHKTREQLLLQELVSLVNQRDELVHDIDAKERGALEEDERLERGLEMRRRKYGSRKEKCVLQ</sequence>
<evidence type="ECO:0000259" key="7">
    <source>
        <dbReference type="PROSITE" id="PS50021"/>
    </source>
</evidence>
<keyword evidence="4 5" id="KW-0175">Coiled coil</keyword>
<reference evidence="10" key="2">
    <citation type="submission" date="2025-09" db="UniProtKB">
        <authorList>
            <consortium name="Ensembl"/>
        </authorList>
    </citation>
    <scope>IDENTIFICATION</scope>
</reference>
<dbReference type="InterPro" id="IPR022735">
    <property type="entry name" value="bMERB_dom"/>
</dbReference>
<dbReference type="Pfam" id="PF10358">
    <property type="entry name" value="NT-C2"/>
    <property type="match status" value="1"/>
</dbReference>
<proteinExistence type="predicted"/>
<dbReference type="PROSITE" id="PS51840">
    <property type="entry name" value="C2_NT"/>
    <property type="match status" value="1"/>
</dbReference>
<feature type="domain" description="BMERB" evidence="9">
    <location>
        <begin position="460"/>
        <end position="611"/>
    </location>
</feature>